<dbReference type="Proteomes" id="UP000799118">
    <property type="component" value="Unassembled WGS sequence"/>
</dbReference>
<organism evidence="2 3">
    <name type="scientific">Gymnopus androsaceus JB14</name>
    <dbReference type="NCBI Taxonomy" id="1447944"/>
    <lineage>
        <taxon>Eukaryota</taxon>
        <taxon>Fungi</taxon>
        <taxon>Dikarya</taxon>
        <taxon>Basidiomycota</taxon>
        <taxon>Agaricomycotina</taxon>
        <taxon>Agaricomycetes</taxon>
        <taxon>Agaricomycetidae</taxon>
        <taxon>Agaricales</taxon>
        <taxon>Marasmiineae</taxon>
        <taxon>Omphalotaceae</taxon>
        <taxon>Gymnopus</taxon>
    </lineage>
</organism>
<proteinExistence type="predicted"/>
<reference evidence="2" key="1">
    <citation type="journal article" date="2019" name="Environ. Microbiol.">
        <title>Fungal ecological strategies reflected in gene transcription - a case study of two litter decomposers.</title>
        <authorList>
            <person name="Barbi F."/>
            <person name="Kohler A."/>
            <person name="Barry K."/>
            <person name="Baskaran P."/>
            <person name="Daum C."/>
            <person name="Fauchery L."/>
            <person name="Ihrmark K."/>
            <person name="Kuo A."/>
            <person name="LaButti K."/>
            <person name="Lipzen A."/>
            <person name="Morin E."/>
            <person name="Grigoriev I.V."/>
            <person name="Henrissat B."/>
            <person name="Lindahl B."/>
            <person name="Martin F."/>
        </authorList>
    </citation>
    <scope>NUCLEOTIDE SEQUENCE</scope>
    <source>
        <strain evidence="2">JB14</strain>
    </source>
</reference>
<name>A0A6A4HF26_9AGAR</name>
<dbReference type="SUPFAM" id="SSF51905">
    <property type="entry name" value="FAD/NAD(P)-binding domain"/>
    <property type="match status" value="1"/>
</dbReference>
<dbReference type="Pfam" id="PF01266">
    <property type="entry name" value="DAO"/>
    <property type="match status" value="1"/>
</dbReference>
<dbReference type="PANTHER" id="PTHR13847">
    <property type="entry name" value="SARCOSINE DEHYDROGENASE-RELATED"/>
    <property type="match status" value="1"/>
</dbReference>
<accession>A0A6A4HF26</accession>
<dbReference type="Gene3D" id="3.50.50.60">
    <property type="entry name" value="FAD/NAD(P)-binding domain"/>
    <property type="match status" value="1"/>
</dbReference>
<evidence type="ECO:0000313" key="2">
    <source>
        <dbReference type="EMBL" id="KAE9397072.1"/>
    </source>
</evidence>
<dbReference type="InterPro" id="IPR006076">
    <property type="entry name" value="FAD-dep_OxRdtase"/>
</dbReference>
<dbReference type="GO" id="GO:0005737">
    <property type="term" value="C:cytoplasm"/>
    <property type="evidence" value="ECO:0007669"/>
    <property type="project" value="TreeGrafter"/>
</dbReference>
<dbReference type="OrthoDB" id="429143at2759"/>
<gene>
    <name evidence="2" type="ORF">BT96DRAFT_958030</name>
</gene>
<dbReference type="EMBL" id="ML769503">
    <property type="protein sequence ID" value="KAE9397072.1"/>
    <property type="molecule type" value="Genomic_DNA"/>
</dbReference>
<protein>
    <submittedName>
        <fullName evidence="2">FAD dependent oxidoreductase</fullName>
    </submittedName>
</protein>
<sequence length="447" mass="49068">MYYEADEANSYHSPGLPVQEPCLSFWLQGTRSSTLLGHRTTESLPQATEVAIIGSGLSGVATAYFLFNGPNPPKSVVILEAREACDGATGRNGGYSSYKRALERHPQDNFNLTMDLIEKEDIECDFWKGDTLDTALDKSSAELRRKSYEEFKADGGPVDSIVMITDSDEAKRISRMRNAVLTAIFPGASLWPYKLVAHLLKLCIDKFGLNLQTTTPVTSVKPGTSSGWILETPRGNITAEKVVYATNAYTATLLPEFLGCIVPGQGQCAAIVPTKSFSGKGMLAHTCCYRFGDGNYDYLIQRPQDGIIILGGGKWNVERMKIAGETNDSMKQPEITEYLKGAMASHYEGWGTERPGEGYLYDWTGIMGYTRENIPFPSAYVNAGHCGHGKLSELLSSIWFNRLPLGMARIVSCSKGIATLIAGGSWEETKLPECYQPSAKRLNKENK</sequence>
<keyword evidence="3" id="KW-1185">Reference proteome</keyword>
<feature type="domain" description="FAD dependent oxidoreductase" evidence="1">
    <location>
        <begin position="50"/>
        <end position="389"/>
    </location>
</feature>
<dbReference type="PANTHER" id="PTHR13847:SF260">
    <property type="entry name" value="FAD DEPENDENT OXIDOREDUCTASE DOMAIN-CONTAINING PROTEIN"/>
    <property type="match status" value="1"/>
</dbReference>
<dbReference type="Gene3D" id="3.30.9.10">
    <property type="entry name" value="D-Amino Acid Oxidase, subunit A, domain 2"/>
    <property type="match status" value="1"/>
</dbReference>
<dbReference type="InterPro" id="IPR036188">
    <property type="entry name" value="FAD/NAD-bd_sf"/>
</dbReference>
<evidence type="ECO:0000259" key="1">
    <source>
        <dbReference type="Pfam" id="PF01266"/>
    </source>
</evidence>
<dbReference type="AlphaFoldDB" id="A0A6A4HF26"/>
<evidence type="ECO:0000313" key="3">
    <source>
        <dbReference type="Proteomes" id="UP000799118"/>
    </source>
</evidence>